<name>A0A8J2LDF2_9HEXA</name>
<organism evidence="1 2">
    <name type="scientific">Allacma fusca</name>
    <dbReference type="NCBI Taxonomy" id="39272"/>
    <lineage>
        <taxon>Eukaryota</taxon>
        <taxon>Metazoa</taxon>
        <taxon>Ecdysozoa</taxon>
        <taxon>Arthropoda</taxon>
        <taxon>Hexapoda</taxon>
        <taxon>Collembola</taxon>
        <taxon>Symphypleona</taxon>
        <taxon>Sminthuridae</taxon>
        <taxon>Allacma</taxon>
    </lineage>
</organism>
<dbReference type="EMBL" id="CAJVCH010475871">
    <property type="protein sequence ID" value="CAG7820338.1"/>
    <property type="molecule type" value="Genomic_DNA"/>
</dbReference>
<protein>
    <submittedName>
        <fullName evidence="1">Uncharacterized protein</fullName>
    </submittedName>
</protein>
<dbReference type="AlphaFoldDB" id="A0A8J2LDF2"/>
<accession>A0A8J2LDF2</accession>
<keyword evidence="2" id="KW-1185">Reference proteome</keyword>
<reference evidence="1" key="1">
    <citation type="submission" date="2021-06" db="EMBL/GenBank/DDBJ databases">
        <authorList>
            <person name="Hodson N. C."/>
            <person name="Mongue J. A."/>
            <person name="Jaron S. K."/>
        </authorList>
    </citation>
    <scope>NUCLEOTIDE SEQUENCE</scope>
</reference>
<evidence type="ECO:0000313" key="1">
    <source>
        <dbReference type="EMBL" id="CAG7820338.1"/>
    </source>
</evidence>
<sequence length="91" mass="10227">MRKVKEGGGREEEARYMESIGRIKHEKAWKQTGVIQNYFQRGDCVDGGDHLCSVCLEVVAVGGEKIQTFSPKFVVSENGTFTFGLKISKWL</sequence>
<evidence type="ECO:0000313" key="2">
    <source>
        <dbReference type="Proteomes" id="UP000708208"/>
    </source>
</evidence>
<gene>
    <name evidence="1" type="ORF">AFUS01_LOCUS30735</name>
</gene>
<proteinExistence type="predicted"/>
<dbReference type="Proteomes" id="UP000708208">
    <property type="component" value="Unassembled WGS sequence"/>
</dbReference>
<comment type="caution">
    <text evidence="1">The sequence shown here is derived from an EMBL/GenBank/DDBJ whole genome shotgun (WGS) entry which is preliminary data.</text>
</comment>